<keyword evidence="7 9" id="KW-1133">Transmembrane helix</keyword>
<evidence type="ECO:0000256" key="1">
    <source>
        <dbReference type="ARBA" id="ARBA00004651"/>
    </source>
</evidence>
<dbReference type="AlphaFoldDB" id="A0A1H3VNW2"/>
<protein>
    <recommendedName>
        <fullName evidence="9">Cobalamin biosynthesis protein CobD</fullName>
    </recommendedName>
</protein>
<accession>A0A1H3VNW2</accession>
<dbReference type="OrthoDB" id="9811967at2"/>
<dbReference type="RefSeq" id="WP_093041088.1">
    <property type="nucleotide sequence ID" value="NZ_FNQR01000001.1"/>
</dbReference>
<dbReference type="HAMAP" id="MF_00024">
    <property type="entry name" value="CobD_CbiB"/>
    <property type="match status" value="1"/>
</dbReference>
<dbReference type="Proteomes" id="UP000198584">
    <property type="component" value="Unassembled WGS sequence"/>
</dbReference>
<keyword evidence="11" id="KW-1185">Reference proteome</keyword>
<evidence type="ECO:0000256" key="9">
    <source>
        <dbReference type="HAMAP-Rule" id="MF_00024"/>
    </source>
</evidence>
<dbReference type="GO" id="GO:0009236">
    <property type="term" value="P:cobalamin biosynthetic process"/>
    <property type="evidence" value="ECO:0007669"/>
    <property type="project" value="UniProtKB-UniRule"/>
</dbReference>
<dbReference type="Pfam" id="PF03186">
    <property type="entry name" value="CobD_Cbib"/>
    <property type="match status" value="1"/>
</dbReference>
<gene>
    <name evidence="9" type="primary">cobD</name>
    <name evidence="10" type="ORF">SAMN05421743_101115</name>
</gene>
<evidence type="ECO:0000256" key="8">
    <source>
        <dbReference type="ARBA" id="ARBA00023136"/>
    </source>
</evidence>
<dbReference type="STRING" id="571932.SAMN05421743_101115"/>
<dbReference type="PANTHER" id="PTHR34308">
    <property type="entry name" value="COBALAMIN BIOSYNTHESIS PROTEIN CBIB"/>
    <property type="match status" value="1"/>
</dbReference>
<keyword evidence="4 9" id="KW-1003">Cell membrane</keyword>
<evidence type="ECO:0000313" key="10">
    <source>
        <dbReference type="EMBL" id="SDZ76493.1"/>
    </source>
</evidence>
<evidence type="ECO:0000256" key="3">
    <source>
        <dbReference type="ARBA" id="ARBA00006263"/>
    </source>
</evidence>
<dbReference type="GO" id="GO:0048472">
    <property type="term" value="F:threonine-phosphate decarboxylase activity"/>
    <property type="evidence" value="ECO:0007669"/>
    <property type="project" value="InterPro"/>
</dbReference>
<reference evidence="11" key="1">
    <citation type="submission" date="2016-10" db="EMBL/GenBank/DDBJ databases">
        <authorList>
            <person name="Varghese N."/>
            <person name="Submissions S."/>
        </authorList>
    </citation>
    <scope>NUCLEOTIDE SEQUENCE [LARGE SCALE GENOMIC DNA]</scope>
    <source>
        <strain evidence="11">CCM7597</strain>
    </source>
</reference>
<evidence type="ECO:0000256" key="4">
    <source>
        <dbReference type="ARBA" id="ARBA00022475"/>
    </source>
</evidence>
<comment type="caution">
    <text evidence="9">Lacks conserved residue(s) required for the propagation of feature annotation.</text>
</comment>
<comment type="similarity">
    <text evidence="3 9">Belongs to the CobD/CbiB family.</text>
</comment>
<comment type="subcellular location">
    <subcellularLocation>
        <location evidence="1 9">Cell membrane</location>
        <topology evidence="1 9">Multi-pass membrane protein</topology>
    </subcellularLocation>
</comment>
<evidence type="ECO:0000313" key="11">
    <source>
        <dbReference type="Proteomes" id="UP000198584"/>
    </source>
</evidence>
<dbReference type="UniPathway" id="UPA00148"/>
<evidence type="ECO:0000256" key="5">
    <source>
        <dbReference type="ARBA" id="ARBA00022573"/>
    </source>
</evidence>
<keyword evidence="6 9" id="KW-0812">Transmembrane</keyword>
<evidence type="ECO:0000256" key="2">
    <source>
        <dbReference type="ARBA" id="ARBA00004953"/>
    </source>
</evidence>
<dbReference type="EMBL" id="FNQR01000001">
    <property type="protein sequence ID" value="SDZ76493.1"/>
    <property type="molecule type" value="Genomic_DNA"/>
</dbReference>
<comment type="pathway">
    <text evidence="2 9">Cofactor biosynthesis; adenosylcobalamin biosynthesis.</text>
</comment>
<proteinExistence type="inferred from homology"/>
<keyword evidence="5 9" id="KW-0169">Cobalamin biosynthesis</keyword>
<feature type="transmembrane region" description="Helical" evidence="9">
    <location>
        <begin position="296"/>
        <end position="316"/>
    </location>
</feature>
<dbReference type="GO" id="GO:0005886">
    <property type="term" value="C:plasma membrane"/>
    <property type="evidence" value="ECO:0007669"/>
    <property type="project" value="UniProtKB-SubCell"/>
</dbReference>
<keyword evidence="8 9" id="KW-0472">Membrane</keyword>
<dbReference type="NCBIfam" id="TIGR00380">
    <property type="entry name" value="cobal_cbiB"/>
    <property type="match status" value="1"/>
</dbReference>
<sequence length="317" mass="34980">MGIFEYHIYLIMAAIVLDLLIGDPKYLPHPVVLIGKVISFMDKRWNRGENRQAKGFLLLTVVITLTTTVIVALIFLVGKISFWASAALEVYFLSSTIAIRGLQQAGKQVEAPLLSGDMGSARKKLSYIVGRDTERLSEAEVVRGTVETIAENTVDGIIAPLFWALIGGAPAAMAYRAVNTLDSMVGYKNQQYEKYGFASAKFDDIVNWIPARITAVCMWLASWFYPAFKKANGFRVTFRDAGKHPSPNSGWPEAMTAGLLGVELGGTNTYKGNVSNRSKIGQPFTELKAKHIHQSILIMHGGWLVFLLFLLFLLSVT</sequence>
<dbReference type="InterPro" id="IPR004485">
    <property type="entry name" value="Cobalamin_biosynth_CobD/CbiB"/>
</dbReference>
<name>A0A1H3VNW2_9BACI</name>
<feature type="transmembrane region" description="Helical" evidence="9">
    <location>
        <begin position="56"/>
        <end position="76"/>
    </location>
</feature>
<organism evidence="10 11">
    <name type="scientific">Thalassobacillus cyri</name>
    <dbReference type="NCBI Taxonomy" id="571932"/>
    <lineage>
        <taxon>Bacteria</taxon>
        <taxon>Bacillati</taxon>
        <taxon>Bacillota</taxon>
        <taxon>Bacilli</taxon>
        <taxon>Bacillales</taxon>
        <taxon>Bacillaceae</taxon>
        <taxon>Thalassobacillus</taxon>
    </lineage>
</organism>
<evidence type="ECO:0000256" key="7">
    <source>
        <dbReference type="ARBA" id="ARBA00022989"/>
    </source>
</evidence>
<dbReference type="PANTHER" id="PTHR34308:SF1">
    <property type="entry name" value="COBALAMIN BIOSYNTHESIS PROTEIN CBIB"/>
    <property type="match status" value="1"/>
</dbReference>
<evidence type="ECO:0000256" key="6">
    <source>
        <dbReference type="ARBA" id="ARBA00022692"/>
    </source>
</evidence>
<comment type="function">
    <text evidence="9">Converts cobyric acid to cobinamide by the addition of aminopropanol on the F carboxylic group.</text>
</comment>
<dbReference type="GO" id="GO:0015420">
    <property type="term" value="F:ABC-type vitamin B12 transporter activity"/>
    <property type="evidence" value="ECO:0007669"/>
    <property type="project" value="UniProtKB-UniRule"/>
</dbReference>